<dbReference type="InterPro" id="IPR011701">
    <property type="entry name" value="MFS"/>
</dbReference>
<evidence type="ECO:0000256" key="3">
    <source>
        <dbReference type="ARBA" id="ARBA00022989"/>
    </source>
</evidence>
<protein>
    <recommendedName>
        <fullName evidence="6">Major facilitator superfamily (MFS) profile domain-containing protein</fullName>
    </recommendedName>
</protein>
<dbReference type="VEuPathDB" id="VectorBase:LDEU009854"/>
<evidence type="ECO:0000313" key="8">
    <source>
        <dbReference type="Proteomes" id="UP000288716"/>
    </source>
</evidence>
<comment type="subcellular location">
    <subcellularLocation>
        <location evidence="1">Membrane</location>
        <topology evidence="1">Multi-pass membrane protein</topology>
    </subcellularLocation>
</comment>
<evidence type="ECO:0000256" key="4">
    <source>
        <dbReference type="ARBA" id="ARBA00023136"/>
    </source>
</evidence>
<dbReference type="InterPro" id="IPR036259">
    <property type="entry name" value="MFS_trans_sf"/>
</dbReference>
<dbReference type="EMBL" id="NCKV01009554">
    <property type="protein sequence ID" value="RWS22186.1"/>
    <property type="molecule type" value="Genomic_DNA"/>
</dbReference>
<dbReference type="GO" id="GO:0015232">
    <property type="term" value="F:heme transmembrane transporter activity"/>
    <property type="evidence" value="ECO:0007669"/>
    <property type="project" value="TreeGrafter"/>
</dbReference>
<dbReference type="InterPro" id="IPR020846">
    <property type="entry name" value="MFS_dom"/>
</dbReference>
<feature type="transmembrane region" description="Helical" evidence="5">
    <location>
        <begin position="104"/>
        <end position="127"/>
    </location>
</feature>
<dbReference type="PROSITE" id="PS50850">
    <property type="entry name" value="MFS"/>
    <property type="match status" value="1"/>
</dbReference>
<dbReference type="SUPFAM" id="SSF103473">
    <property type="entry name" value="MFS general substrate transporter"/>
    <property type="match status" value="1"/>
</dbReference>
<dbReference type="PANTHER" id="PTHR10924">
    <property type="entry name" value="MAJOR FACILITATOR SUPERFAMILY PROTEIN-RELATED"/>
    <property type="match status" value="1"/>
</dbReference>
<organism evidence="7 8">
    <name type="scientific">Leptotrombidium deliense</name>
    <dbReference type="NCBI Taxonomy" id="299467"/>
    <lineage>
        <taxon>Eukaryota</taxon>
        <taxon>Metazoa</taxon>
        <taxon>Ecdysozoa</taxon>
        <taxon>Arthropoda</taxon>
        <taxon>Chelicerata</taxon>
        <taxon>Arachnida</taxon>
        <taxon>Acari</taxon>
        <taxon>Acariformes</taxon>
        <taxon>Trombidiformes</taxon>
        <taxon>Prostigmata</taxon>
        <taxon>Anystina</taxon>
        <taxon>Parasitengona</taxon>
        <taxon>Trombiculoidea</taxon>
        <taxon>Trombiculidae</taxon>
        <taxon>Leptotrombidium</taxon>
    </lineage>
</organism>
<accession>A0A443S3R6</accession>
<feature type="transmembrane region" description="Helical" evidence="5">
    <location>
        <begin position="12"/>
        <end position="39"/>
    </location>
</feature>
<feature type="transmembrane region" description="Helical" evidence="5">
    <location>
        <begin position="181"/>
        <end position="199"/>
    </location>
</feature>
<keyword evidence="2 5" id="KW-0812">Transmembrane</keyword>
<evidence type="ECO:0000256" key="5">
    <source>
        <dbReference type="SAM" id="Phobius"/>
    </source>
</evidence>
<gene>
    <name evidence="7" type="ORF">B4U80_14059</name>
</gene>
<sequence>MEEETIKTSLKRFIILFIYGSLLSLQIGCISEYAIIANILKNYYNISMNEVNIATVSGNVLNLFLLFPTSYSIKKFGVRKNIISSALLLFLGCVIKCISVQRHLYFVAVIGQLVTAVSFAFAVPLSLQLPGIWFPAKQISIAISAINSFMVLGGCVVAFAITQTVTAEDIETIDGQLRRFMIAQAAVAGVILFCVVLFFNEKPKYKPSISEKQAQNERKLITFWESVKRTLNKNFIL</sequence>
<evidence type="ECO:0000259" key="6">
    <source>
        <dbReference type="PROSITE" id="PS50850"/>
    </source>
</evidence>
<dbReference type="InterPro" id="IPR049680">
    <property type="entry name" value="FLVCR1-2_SLC49-like"/>
</dbReference>
<evidence type="ECO:0000256" key="1">
    <source>
        <dbReference type="ARBA" id="ARBA00004141"/>
    </source>
</evidence>
<feature type="non-terminal residue" evidence="7">
    <location>
        <position position="237"/>
    </location>
</feature>
<dbReference type="AlphaFoldDB" id="A0A443S3R6"/>
<dbReference type="GO" id="GO:0016020">
    <property type="term" value="C:membrane"/>
    <property type="evidence" value="ECO:0007669"/>
    <property type="project" value="UniProtKB-SubCell"/>
</dbReference>
<name>A0A443S3R6_9ACAR</name>
<dbReference type="OrthoDB" id="422206at2759"/>
<dbReference type="Gene3D" id="1.20.1250.20">
    <property type="entry name" value="MFS general substrate transporter like domains"/>
    <property type="match status" value="1"/>
</dbReference>
<evidence type="ECO:0000313" key="7">
    <source>
        <dbReference type="EMBL" id="RWS22186.1"/>
    </source>
</evidence>
<reference evidence="7 8" key="1">
    <citation type="journal article" date="2018" name="Gigascience">
        <title>Genomes of trombidid mites reveal novel predicted allergens and laterally-transferred genes associated with secondary metabolism.</title>
        <authorList>
            <person name="Dong X."/>
            <person name="Chaisiri K."/>
            <person name="Xia D."/>
            <person name="Armstrong S.D."/>
            <person name="Fang Y."/>
            <person name="Donnelly M.J."/>
            <person name="Kadowaki T."/>
            <person name="McGarry J.W."/>
            <person name="Darby A.C."/>
            <person name="Makepeace B.L."/>
        </authorList>
    </citation>
    <scope>NUCLEOTIDE SEQUENCE [LARGE SCALE GENOMIC DNA]</scope>
    <source>
        <strain evidence="7">UoL-UT</strain>
    </source>
</reference>
<feature type="domain" description="Major facilitator superfamily (MFS) profile" evidence="6">
    <location>
        <begin position="12"/>
        <end position="237"/>
    </location>
</feature>
<keyword evidence="8" id="KW-1185">Reference proteome</keyword>
<proteinExistence type="predicted"/>
<feature type="transmembrane region" description="Helical" evidence="5">
    <location>
        <begin position="139"/>
        <end position="161"/>
    </location>
</feature>
<keyword evidence="3 5" id="KW-1133">Transmembrane helix</keyword>
<comment type="caution">
    <text evidence="7">The sequence shown here is derived from an EMBL/GenBank/DDBJ whole genome shotgun (WGS) entry which is preliminary data.</text>
</comment>
<keyword evidence="4 5" id="KW-0472">Membrane</keyword>
<evidence type="ECO:0000256" key="2">
    <source>
        <dbReference type="ARBA" id="ARBA00022692"/>
    </source>
</evidence>
<dbReference type="Pfam" id="PF07690">
    <property type="entry name" value="MFS_1"/>
    <property type="match status" value="1"/>
</dbReference>
<dbReference type="PANTHER" id="PTHR10924:SF4">
    <property type="entry name" value="GH15861P"/>
    <property type="match status" value="1"/>
</dbReference>
<dbReference type="Proteomes" id="UP000288716">
    <property type="component" value="Unassembled WGS sequence"/>
</dbReference>
<feature type="transmembrane region" description="Helical" evidence="5">
    <location>
        <begin position="51"/>
        <end position="69"/>
    </location>
</feature>
<dbReference type="GO" id="GO:0097037">
    <property type="term" value="P:heme export"/>
    <property type="evidence" value="ECO:0007669"/>
    <property type="project" value="TreeGrafter"/>
</dbReference>
<feature type="transmembrane region" description="Helical" evidence="5">
    <location>
        <begin position="81"/>
        <end position="98"/>
    </location>
</feature>
<dbReference type="GO" id="GO:0020037">
    <property type="term" value="F:heme binding"/>
    <property type="evidence" value="ECO:0007669"/>
    <property type="project" value="TreeGrafter"/>
</dbReference>